<evidence type="ECO:0000313" key="2">
    <source>
        <dbReference type="Proteomes" id="UP000202761"/>
    </source>
</evidence>
<protein>
    <submittedName>
        <fullName evidence="1">Uncharacterized protein</fullName>
    </submittedName>
</protein>
<dbReference type="EMBL" id="KY744228">
    <property type="protein sequence ID" value="ARQ96350.1"/>
    <property type="molecule type" value="Genomic_DNA"/>
</dbReference>
<proteinExistence type="predicted"/>
<dbReference type="KEGG" id="vg:32878381"/>
<dbReference type="Proteomes" id="UP000202761">
    <property type="component" value="Segment"/>
</dbReference>
<organism evidence="1 2">
    <name type="scientific">Sulfolobus islandicus rod-shaped virus 9</name>
    <dbReference type="NCBI Taxonomy" id="1983552"/>
    <lineage>
        <taxon>Viruses</taxon>
        <taxon>Adnaviria</taxon>
        <taxon>Zilligvirae</taxon>
        <taxon>Taleaviricota</taxon>
        <taxon>Tokiviricetes</taxon>
        <taxon>Ligamenvirales</taxon>
        <taxon>Rudiviridae</taxon>
        <taxon>Usarudivirus</taxon>
        <taxon>Usarudivirus aestus</taxon>
        <taxon>Usarudivirus SIRV9</taxon>
    </lineage>
</organism>
<dbReference type="OrthoDB" id="20738at10239"/>
<reference evidence="1 2" key="1">
    <citation type="journal article" date="2017" name="Viruses">
        <title>Differentiation and structure in Sulfolobus islandicus rod-shaped virus populations.</title>
        <authorList>
            <person name="Bautista M.A."/>
            <person name="Black J.A."/>
            <person name="Youngblut N.D."/>
            <person name="Whitaker R.J."/>
        </authorList>
    </citation>
    <scope>NUCLEOTIDE SEQUENCE [LARGE SCALE GENOMIC DNA]</scope>
</reference>
<keyword evidence="2" id="KW-1185">Reference proteome</keyword>
<accession>A0A1X9SJF2</accession>
<dbReference type="RefSeq" id="YP_009362554.1">
    <property type="nucleotide sequence ID" value="NC_034620.1"/>
</dbReference>
<name>A0A1X9SJF2_9VIRU</name>
<dbReference type="GeneID" id="32878381"/>
<evidence type="ECO:0000313" key="1">
    <source>
        <dbReference type="EMBL" id="ARQ96350.1"/>
    </source>
</evidence>
<sequence>MKIQIIDVKFHDFEIVQQMNNFALAKCNCCSKSRFAVYKISEKNRFFYYHGFDQKYAQKLFSSLVSRFNSQQQIQ</sequence>